<protein>
    <submittedName>
        <fullName evidence="2">Uncharacterized protein</fullName>
    </submittedName>
</protein>
<dbReference type="AlphaFoldDB" id="A0A1D3D323"/>
<comment type="caution">
    <text evidence="2">The sequence shown here is derived from an EMBL/GenBank/DDBJ whole genome shotgun (WGS) entry which is preliminary data.</text>
</comment>
<sequence>MEGLPPSVPPVSRQLRTKKKNSKQLCFRPPPVYVLRHISEDVDQILPTADSVKLLSAAWLVGVRTRLTTTLPRGGVNLSIARGPSRHGGKVFLSSSCFKSCKTQASSPVLERGEREGGKPRMRLRGCAVAPATKSAATPSEGCTVLRKRSAATVSHERAVGEGEVFEVTPSKGTLIRRRAVSGGIPMMFLR</sequence>
<proteinExistence type="predicted"/>
<dbReference type="EMBL" id="JROU02000969">
    <property type="protein sequence ID" value="OEH77825.1"/>
    <property type="molecule type" value="Genomic_DNA"/>
</dbReference>
<dbReference type="Proteomes" id="UP000095192">
    <property type="component" value="Unassembled WGS sequence"/>
</dbReference>
<gene>
    <name evidence="2" type="ORF">cyc_07658</name>
</gene>
<evidence type="ECO:0000256" key="1">
    <source>
        <dbReference type="SAM" id="MobiDB-lite"/>
    </source>
</evidence>
<evidence type="ECO:0000313" key="2">
    <source>
        <dbReference type="EMBL" id="OEH77825.1"/>
    </source>
</evidence>
<dbReference type="InParanoid" id="A0A1D3D323"/>
<evidence type="ECO:0000313" key="3">
    <source>
        <dbReference type="Proteomes" id="UP000095192"/>
    </source>
</evidence>
<organism evidence="2 3">
    <name type="scientific">Cyclospora cayetanensis</name>
    <dbReference type="NCBI Taxonomy" id="88456"/>
    <lineage>
        <taxon>Eukaryota</taxon>
        <taxon>Sar</taxon>
        <taxon>Alveolata</taxon>
        <taxon>Apicomplexa</taxon>
        <taxon>Conoidasida</taxon>
        <taxon>Coccidia</taxon>
        <taxon>Eucoccidiorida</taxon>
        <taxon>Eimeriorina</taxon>
        <taxon>Eimeriidae</taxon>
        <taxon>Cyclospora</taxon>
    </lineage>
</organism>
<accession>A0A1D3D323</accession>
<keyword evidence="3" id="KW-1185">Reference proteome</keyword>
<dbReference type="VEuPathDB" id="ToxoDB:cyc_07658"/>
<feature type="region of interest" description="Disordered" evidence="1">
    <location>
        <begin position="1"/>
        <end position="21"/>
    </location>
</feature>
<reference evidence="2 3" key="1">
    <citation type="journal article" date="2016" name="BMC Genomics">
        <title>Comparative genomics reveals Cyclospora cayetanensis possesses coccidia-like metabolism and invasion components but unique surface antigens.</title>
        <authorList>
            <person name="Liu S."/>
            <person name="Wang L."/>
            <person name="Zheng H."/>
            <person name="Xu Z."/>
            <person name="Roellig D.M."/>
            <person name="Li N."/>
            <person name="Frace M.A."/>
            <person name="Tang K."/>
            <person name="Arrowood M.J."/>
            <person name="Moss D.M."/>
            <person name="Zhang L."/>
            <person name="Feng Y."/>
            <person name="Xiao L."/>
        </authorList>
    </citation>
    <scope>NUCLEOTIDE SEQUENCE [LARGE SCALE GENOMIC DNA]</scope>
    <source>
        <strain evidence="2 3">CHN_HEN01</strain>
    </source>
</reference>
<name>A0A1D3D323_9EIME</name>